<comment type="caution">
    <text evidence="2">The sequence shown here is derived from an EMBL/GenBank/DDBJ whole genome shotgun (WGS) entry which is preliminary data.</text>
</comment>
<dbReference type="AlphaFoldDB" id="A0A918KJP5"/>
<evidence type="ECO:0000259" key="1">
    <source>
        <dbReference type="Pfam" id="PF20066"/>
    </source>
</evidence>
<sequence length="143" mass="15543">MSGPIPDIAGLKAQARRLRERLARSGSDPGHAAVLELIARHHGYRDWNTLRAVVGKRTDAPVATGERVRGTYLSHPFEGVVVTVQAVSLGWFRIRLKLDQAVDVVASEHFSGWRKQVTAVVDSNGVTAEATSDGEPHLRLESG</sequence>
<organism evidence="2 3">
    <name type="scientific">Saccharospirillum salsuginis</name>
    <dbReference type="NCBI Taxonomy" id="418750"/>
    <lineage>
        <taxon>Bacteria</taxon>
        <taxon>Pseudomonadati</taxon>
        <taxon>Pseudomonadota</taxon>
        <taxon>Gammaproteobacteria</taxon>
        <taxon>Oceanospirillales</taxon>
        <taxon>Saccharospirillaceae</taxon>
        <taxon>Saccharospirillum</taxon>
    </lineage>
</organism>
<dbReference type="EMBL" id="BMXR01000010">
    <property type="protein sequence ID" value="GGX66001.1"/>
    <property type="molecule type" value="Genomic_DNA"/>
</dbReference>
<reference evidence="2" key="2">
    <citation type="submission" date="2020-09" db="EMBL/GenBank/DDBJ databases">
        <authorList>
            <person name="Sun Q."/>
            <person name="Kim S."/>
        </authorList>
    </citation>
    <scope>NUCLEOTIDE SEQUENCE</scope>
    <source>
        <strain evidence="2">KCTC 22169</strain>
    </source>
</reference>
<accession>A0A918KJP5</accession>
<name>A0A918KJP5_9GAMM</name>
<dbReference type="Pfam" id="PF20066">
    <property type="entry name" value="Glyoxalase_8"/>
    <property type="match status" value="1"/>
</dbReference>
<proteinExistence type="predicted"/>
<dbReference type="InterPro" id="IPR045517">
    <property type="entry name" value="Glyoxalase_8"/>
</dbReference>
<evidence type="ECO:0000313" key="2">
    <source>
        <dbReference type="EMBL" id="GGX66001.1"/>
    </source>
</evidence>
<reference evidence="2" key="1">
    <citation type="journal article" date="2014" name="Int. J. Syst. Evol. Microbiol.">
        <title>Complete genome sequence of Corynebacterium casei LMG S-19264T (=DSM 44701T), isolated from a smear-ripened cheese.</title>
        <authorList>
            <consortium name="US DOE Joint Genome Institute (JGI-PGF)"/>
            <person name="Walter F."/>
            <person name="Albersmeier A."/>
            <person name="Kalinowski J."/>
            <person name="Ruckert C."/>
        </authorList>
    </citation>
    <scope>NUCLEOTIDE SEQUENCE</scope>
    <source>
        <strain evidence="2">KCTC 22169</strain>
    </source>
</reference>
<feature type="domain" description="Glyoxalase-related protein" evidence="1">
    <location>
        <begin position="1"/>
        <end position="141"/>
    </location>
</feature>
<keyword evidence="3" id="KW-1185">Reference proteome</keyword>
<evidence type="ECO:0000313" key="3">
    <source>
        <dbReference type="Proteomes" id="UP000626148"/>
    </source>
</evidence>
<dbReference type="RefSeq" id="WP_189611477.1">
    <property type="nucleotide sequence ID" value="NZ_BMXR01000010.1"/>
</dbReference>
<dbReference type="Proteomes" id="UP000626148">
    <property type="component" value="Unassembled WGS sequence"/>
</dbReference>
<protein>
    <recommendedName>
        <fullName evidence="1">Glyoxalase-related protein domain-containing protein</fullName>
    </recommendedName>
</protein>
<gene>
    <name evidence="2" type="ORF">GCM10007392_37040</name>
</gene>